<evidence type="ECO:0000313" key="1">
    <source>
        <dbReference type="EMBL" id="MBB4857627.1"/>
    </source>
</evidence>
<gene>
    <name evidence="1" type="ORF">HNO88_000938</name>
</gene>
<reference evidence="1 2" key="1">
    <citation type="submission" date="2020-08" db="EMBL/GenBank/DDBJ databases">
        <title>Functional genomics of gut bacteria from endangered species of beetles.</title>
        <authorList>
            <person name="Carlos-Shanley C."/>
        </authorList>
    </citation>
    <scope>NUCLEOTIDE SEQUENCE [LARGE SCALE GENOMIC DNA]</scope>
    <source>
        <strain evidence="1 2">S00245</strain>
    </source>
</reference>
<evidence type="ECO:0000313" key="2">
    <source>
        <dbReference type="Proteomes" id="UP000555448"/>
    </source>
</evidence>
<organism evidence="1 2">
    <name type="scientific">Novosphingobium chloroacetimidivorans</name>
    <dbReference type="NCBI Taxonomy" id="1428314"/>
    <lineage>
        <taxon>Bacteria</taxon>
        <taxon>Pseudomonadati</taxon>
        <taxon>Pseudomonadota</taxon>
        <taxon>Alphaproteobacteria</taxon>
        <taxon>Sphingomonadales</taxon>
        <taxon>Sphingomonadaceae</taxon>
        <taxon>Novosphingobium</taxon>
    </lineage>
</organism>
<keyword evidence="2" id="KW-1185">Reference proteome</keyword>
<name>A0A7W7K7F8_9SPHN</name>
<proteinExistence type="predicted"/>
<protein>
    <submittedName>
        <fullName evidence="1">Uncharacterized protein</fullName>
    </submittedName>
</protein>
<dbReference type="EMBL" id="JACHLR010000003">
    <property type="protein sequence ID" value="MBB4857627.1"/>
    <property type="molecule type" value="Genomic_DNA"/>
</dbReference>
<comment type="caution">
    <text evidence="1">The sequence shown here is derived from an EMBL/GenBank/DDBJ whole genome shotgun (WGS) entry which is preliminary data.</text>
</comment>
<dbReference type="Proteomes" id="UP000555448">
    <property type="component" value="Unassembled WGS sequence"/>
</dbReference>
<dbReference type="AlphaFoldDB" id="A0A7W7K7F8"/>
<accession>A0A7W7K7F8</accession>
<sequence>MAGESHGAINPLLREDEPAAEYAYRWASTPLIKPGPPYNTRLNRNSSSRCSPTMKWMSATFSNP</sequence>